<dbReference type="PIRSF" id="PIRSF005355">
    <property type="entry name" value="UBIAD1"/>
    <property type="match status" value="1"/>
</dbReference>
<gene>
    <name evidence="8 11" type="primary">menA</name>
    <name evidence="11" type="ORF">PSA01_05150</name>
</gene>
<feature type="transmembrane region" description="Helical" evidence="8">
    <location>
        <begin position="203"/>
        <end position="221"/>
    </location>
</feature>
<comment type="function">
    <text evidence="8">Conversion of 1,4-dihydroxy-2-naphthoate (DHNA) to demethylmenaquinone (DMK).</text>
</comment>
<dbReference type="EMBL" id="BJNH01000006">
    <property type="protein sequence ID" value="GEC23486.1"/>
    <property type="molecule type" value="Genomic_DNA"/>
</dbReference>
<keyword evidence="7 8" id="KW-0472">Membrane</keyword>
<evidence type="ECO:0000256" key="10">
    <source>
        <dbReference type="SAM" id="MobiDB-lite"/>
    </source>
</evidence>
<evidence type="ECO:0000256" key="2">
    <source>
        <dbReference type="ARBA" id="ARBA00022428"/>
    </source>
</evidence>
<keyword evidence="6 8" id="KW-1133">Transmembrane helix</keyword>
<dbReference type="CDD" id="cd13962">
    <property type="entry name" value="PT_UbiA_UBIAD1"/>
    <property type="match status" value="1"/>
</dbReference>
<keyword evidence="12" id="KW-1185">Reference proteome</keyword>
<dbReference type="EC" id="2.5.1.74" evidence="8 9"/>
<accession>A0ABQ0RS39</accession>
<keyword evidence="5 8" id="KW-0812">Transmembrane</keyword>
<dbReference type="InterPro" id="IPR000537">
    <property type="entry name" value="UbiA_prenyltransferase"/>
</dbReference>
<evidence type="ECO:0000313" key="12">
    <source>
        <dbReference type="Proteomes" id="UP000320693"/>
    </source>
</evidence>
<keyword evidence="4 8" id="KW-0808">Transferase</keyword>
<feature type="transmembrane region" description="Helical" evidence="8">
    <location>
        <begin position="120"/>
        <end position="140"/>
    </location>
</feature>
<sequence>MAPPGPTIRVGPPSFPGGTPGTPPAPSRDRFLVVASTAEWIEGARPRTLPTAIAPVLVGTGSALGAGVVAPGSALLALLVAIALVIGVNFANDYSDGIRGTDDERVGPQRLVGSRAARPATVKAAAFSCFGVAALAGIALTAVSGQWWLIAVGALCIVGAWFYTGGSRPYGYAGLGEVAVFVFFGPVAVLGTALTQAGAVDSATVGASVGAGLLTCAVLVANNLRDIPGDRIAGKSTLAVRLGGRSTRALYVALALVPFVIAVAAAFDRPGLLIVLVALPAAVRPVRAVLGGADGPDLIPVLRDTGLLLLAWALAVAVGLAVG</sequence>
<dbReference type="InterPro" id="IPR004657">
    <property type="entry name" value="MenA"/>
</dbReference>
<feature type="transmembrane region" description="Helical" evidence="8">
    <location>
        <begin position="305"/>
        <end position="322"/>
    </location>
</feature>
<feature type="transmembrane region" description="Helical" evidence="8">
    <location>
        <begin position="146"/>
        <end position="163"/>
    </location>
</feature>
<dbReference type="Proteomes" id="UP000320693">
    <property type="component" value="Unassembled WGS sequence"/>
</dbReference>
<dbReference type="NCBIfam" id="NF004751">
    <property type="entry name" value="PRK06080.1-3"/>
    <property type="match status" value="1"/>
</dbReference>
<evidence type="ECO:0000256" key="5">
    <source>
        <dbReference type="ARBA" id="ARBA00022692"/>
    </source>
</evidence>
<reference evidence="11 12" key="1">
    <citation type="submission" date="2019-06" db="EMBL/GenBank/DDBJ databases">
        <title>Whole genome shotgun sequence of Pseudonocardia saturnea NBRC 14499.</title>
        <authorList>
            <person name="Hosoyama A."/>
            <person name="Uohara A."/>
            <person name="Ohji S."/>
            <person name="Ichikawa N."/>
        </authorList>
    </citation>
    <scope>NUCLEOTIDE SEQUENCE [LARGE SCALE GENOMIC DNA]</scope>
    <source>
        <strain evidence="11 12">NBRC 14499</strain>
    </source>
</reference>
<protein>
    <recommendedName>
        <fullName evidence="8 9">1,4-dihydroxy-2-naphthoate octaprenyltransferase</fullName>
        <shortName evidence="8">DHNA-octaprenyltransferase</shortName>
        <ecNumber evidence="8 9">2.5.1.74</ecNumber>
    </recommendedName>
</protein>
<evidence type="ECO:0000256" key="9">
    <source>
        <dbReference type="NCBIfam" id="TIGR00751"/>
    </source>
</evidence>
<feature type="transmembrane region" description="Helical" evidence="8">
    <location>
        <begin position="68"/>
        <end position="91"/>
    </location>
</feature>
<proteinExistence type="inferred from homology"/>
<keyword evidence="3 8" id="KW-1003">Cell membrane</keyword>
<dbReference type="Pfam" id="PF01040">
    <property type="entry name" value="UbiA"/>
    <property type="match status" value="1"/>
</dbReference>
<comment type="catalytic activity">
    <reaction evidence="8">
        <text>an all-trans-polyprenyl diphosphate + 1,4-dihydroxy-2-naphthoate + H(+) = a 2-demethylmenaquinol + CO2 + diphosphate</text>
        <dbReference type="Rhea" id="RHEA:26478"/>
        <dbReference type="Rhea" id="RHEA-COMP:9563"/>
        <dbReference type="Rhea" id="RHEA-COMP:9564"/>
        <dbReference type="ChEBI" id="CHEBI:11173"/>
        <dbReference type="ChEBI" id="CHEBI:15378"/>
        <dbReference type="ChEBI" id="CHEBI:16526"/>
        <dbReference type="ChEBI" id="CHEBI:33019"/>
        <dbReference type="ChEBI" id="CHEBI:55437"/>
        <dbReference type="ChEBI" id="CHEBI:58914"/>
        <dbReference type="EC" id="2.5.1.74"/>
    </reaction>
</comment>
<comment type="similarity">
    <text evidence="8">Belongs to the MenA family. Type 1 subfamily.</text>
</comment>
<comment type="caution">
    <text evidence="11">The sequence shown here is derived from an EMBL/GenBank/DDBJ whole genome shotgun (WGS) entry which is preliminary data.</text>
</comment>
<evidence type="ECO:0000256" key="3">
    <source>
        <dbReference type="ARBA" id="ARBA00022475"/>
    </source>
</evidence>
<evidence type="ECO:0000256" key="4">
    <source>
        <dbReference type="ARBA" id="ARBA00022679"/>
    </source>
</evidence>
<evidence type="ECO:0000313" key="11">
    <source>
        <dbReference type="EMBL" id="GEC23486.1"/>
    </source>
</evidence>
<evidence type="ECO:0000256" key="1">
    <source>
        <dbReference type="ARBA" id="ARBA00004141"/>
    </source>
</evidence>
<evidence type="ECO:0000256" key="6">
    <source>
        <dbReference type="ARBA" id="ARBA00022989"/>
    </source>
</evidence>
<evidence type="ECO:0000256" key="8">
    <source>
        <dbReference type="HAMAP-Rule" id="MF_01937"/>
    </source>
</evidence>
<evidence type="ECO:0000256" key="7">
    <source>
        <dbReference type="ARBA" id="ARBA00023136"/>
    </source>
</evidence>
<feature type="transmembrane region" description="Helical" evidence="8">
    <location>
        <begin position="249"/>
        <end position="267"/>
    </location>
</feature>
<feature type="transmembrane region" description="Helical" evidence="8">
    <location>
        <begin position="170"/>
        <end position="191"/>
    </location>
</feature>
<keyword evidence="2 8" id="KW-0474">Menaquinone biosynthesis</keyword>
<feature type="region of interest" description="Disordered" evidence="10">
    <location>
        <begin position="1"/>
        <end position="28"/>
    </location>
</feature>
<name>A0ABQ0RS39_9PSEU</name>
<dbReference type="PANTHER" id="PTHR13929:SF0">
    <property type="entry name" value="UBIA PRENYLTRANSFERASE DOMAIN-CONTAINING PROTEIN 1"/>
    <property type="match status" value="1"/>
</dbReference>
<dbReference type="HAMAP" id="MF_01937">
    <property type="entry name" value="MenA_1"/>
    <property type="match status" value="1"/>
</dbReference>
<comment type="pathway">
    <text evidence="8">Quinol/quinone metabolism; menaquinone biosynthesis; menaquinol from 1,4-dihydroxy-2-naphthoate: step 1/2.</text>
</comment>
<dbReference type="PANTHER" id="PTHR13929">
    <property type="entry name" value="1,4-DIHYDROXY-2-NAPHTHOATE OCTAPRENYLTRANSFERASE"/>
    <property type="match status" value="1"/>
</dbReference>
<dbReference type="NCBIfam" id="TIGR00751">
    <property type="entry name" value="menA"/>
    <property type="match status" value="1"/>
</dbReference>
<comment type="subcellular location">
    <subcellularLocation>
        <location evidence="8">Cell membrane</location>
        <topology evidence="8">Multi-pass membrane protein</topology>
    </subcellularLocation>
    <subcellularLocation>
        <location evidence="1">Membrane</location>
        <topology evidence="1">Multi-pass membrane protein</topology>
    </subcellularLocation>
</comment>
<dbReference type="InterPro" id="IPR026046">
    <property type="entry name" value="UBIAD1"/>
</dbReference>
<organism evidence="11 12">
    <name type="scientific">Pseudonocardia saturnea</name>
    <dbReference type="NCBI Taxonomy" id="33909"/>
    <lineage>
        <taxon>Bacteria</taxon>
        <taxon>Bacillati</taxon>
        <taxon>Actinomycetota</taxon>
        <taxon>Actinomycetes</taxon>
        <taxon>Pseudonocardiales</taxon>
        <taxon>Pseudonocardiaceae</taxon>
        <taxon>Pseudonocardia</taxon>
    </lineage>
</organism>